<reference evidence="1 2" key="1">
    <citation type="submission" date="2016-10" db="EMBL/GenBank/DDBJ databases">
        <authorList>
            <person name="Varghese N."/>
            <person name="Submissions S."/>
        </authorList>
    </citation>
    <scope>NUCLEOTIDE SEQUENCE [LARGE SCALE GENOMIC DNA]</scope>
    <source>
        <strain evidence="1 2">BS2776</strain>
    </source>
</reference>
<keyword evidence="2" id="KW-1185">Reference proteome</keyword>
<dbReference type="RefSeq" id="WP_060549881.1">
    <property type="nucleotide sequence ID" value="NZ_JYLI01000018.1"/>
</dbReference>
<dbReference type="GeneID" id="66760385"/>
<name>A0ABY0RD66_9PSED</name>
<proteinExistence type="predicted"/>
<dbReference type="EMBL" id="LT629706">
    <property type="protein sequence ID" value="SDN71469.1"/>
    <property type="molecule type" value="Genomic_DNA"/>
</dbReference>
<dbReference type="Proteomes" id="UP000181903">
    <property type="component" value="Chromosome I"/>
</dbReference>
<sequence>MTVSNTIFNKQLERAMARNAAKKAPELKTEPAKAKLSDEELQSYIDLLLEASKPVESVDLTKQILLKRFPKQD</sequence>
<protein>
    <recommendedName>
        <fullName evidence="3">DUF1778 domain-containing protein</fullName>
    </recommendedName>
</protein>
<organism evidence="1 2">
    <name type="scientific">Pseudomonas poae</name>
    <dbReference type="NCBI Taxonomy" id="200451"/>
    <lineage>
        <taxon>Bacteria</taxon>
        <taxon>Pseudomonadati</taxon>
        <taxon>Pseudomonadota</taxon>
        <taxon>Gammaproteobacteria</taxon>
        <taxon>Pseudomonadales</taxon>
        <taxon>Pseudomonadaceae</taxon>
        <taxon>Pseudomonas</taxon>
    </lineage>
</organism>
<evidence type="ECO:0008006" key="3">
    <source>
        <dbReference type="Google" id="ProtNLM"/>
    </source>
</evidence>
<accession>A0ABY0RD66</accession>
<evidence type="ECO:0000313" key="2">
    <source>
        <dbReference type="Proteomes" id="UP000181903"/>
    </source>
</evidence>
<gene>
    <name evidence="1" type="ORF">SAMN04490208_1223</name>
</gene>
<evidence type="ECO:0000313" key="1">
    <source>
        <dbReference type="EMBL" id="SDN71469.1"/>
    </source>
</evidence>